<keyword evidence="1" id="KW-1133">Transmembrane helix</keyword>
<keyword evidence="3" id="KW-1185">Reference proteome</keyword>
<dbReference type="AlphaFoldDB" id="A0A1H3H3I9"/>
<gene>
    <name evidence="2" type="ORF">SAMN05444365_101641</name>
</gene>
<organism evidence="2 3">
    <name type="scientific">Micromonospora pattaloongensis</name>
    <dbReference type="NCBI Taxonomy" id="405436"/>
    <lineage>
        <taxon>Bacteria</taxon>
        <taxon>Bacillati</taxon>
        <taxon>Actinomycetota</taxon>
        <taxon>Actinomycetes</taxon>
        <taxon>Micromonosporales</taxon>
        <taxon>Micromonosporaceae</taxon>
        <taxon>Micromonospora</taxon>
    </lineage>
</organism>
<evidence type="ECO:0000313" key="3">
    <source>
        <dbReference type="Proteomes" id="UP000242415"/>
    </source>
</evidence>
<proteinExistence type="predicted"/>
<dbReference type="EMBL" id="FNPH01000001">
    <property type="protein sequence ID" value="SDY09314.1"/>
    <property type="molecule type" value="Genomic_DNA"/>
</dbReference>
<dbReference type="GO" id="GO:0005886">
    <property type="term" value="C:plasma membrane"/>
    <property type="evidence" value="ECO:0007669"/>
    <property type="project" value="UniProtKB-SubCell"/>
</dbReference>
<keyword evidence="1" id="KW-0812">Transmembrane</keyword>
<feature type="transmembrane region" description="Helical" evidence="1">
    <location>
        <begin position="16"/>
        <end position="37"/>
    </location>
</feature>
<dbReference type="RefSeq" id="WP_091551115.1">
    <property type="nucleotide sequence ID" value="NZ_FNPH01000001.1"/>
</dbReference>
<dbReference type="Proteomes" id="UP000242415">
    <property type="component" value="Unassembled WGS sequence"/>
</dbReference>
<dbReference type="STRING" id="405436.SAMN05444365_101641"/>
<dbReference type="GO" id="GO:0140359">
    <property type="term" value="F:ABC-type transporter activity"/>
    <property type="evidence" value="ECO:0007669"/>
    <property type="project" value="InterPro"/>
</dbReference>
<feature type="transmembrane region" description="Helical" evidence="1">
    <location>
        <begin position="246"/>
        <end position="273"/>
    </location>
</feature>
<evidence type="ECO:0000313" key="2">
    <source>
        <dbReference type="EMBL" id="SDY09314.1"/>
    </source>
</evidence>
<accession>A0A1H3H3I9</accession>
<feature type="transmembrane region" description="Helical" evidence="1">
    <location>
        <begin position="163"/>
        <end position="193"/>
    </location>
</feature>
<name>A0A1H3H3I9_9ACTN</name>
<keyword evidence="1" id="KW-0472">Membrane</keyword>
<feature type="transmembrane region" description="Helical" evidence="1">
    <location>
        <begin position="313"/>
        <end position="332"/>
    </location>
</feature>
<feature type="transmembrane region" description="Helical" evidence="1">
    <location>
        <begin position="213"/>
        <end position="234"/>
    </location>
</feature>
<evidence type="ECO:0000256" key="1">
    <source>
        <dbReference type="SAM" id="Phobius"/>
    </source>
</evidence>
<dbReference type="Pfam" id="PF12679">
    <property type="entry name" value="ABC2_membrane_2"/>
    <property type="match status" value="1"/>
</dbReference>
<protein>
    <submittedName>
        <fullName evidence="2">ABC-2 family transporter protein</fullName>
    </submittedName>
</protein>
<feature type="transmembrane region" description="Helical" evidence="1">
    <location>
        <begin position="121"/>
        <end position="142"/>
    </location>
</feature>
<dbReference type="OrthoDB" id="3352119at2"/>
<sequence>MSLFKAEFRRLLKRRFVRYMTLGGLLVLIAVAVGTFATNHKIGPAEFAAAEQQAEQQYRENVRWATEEKKQCEQAKASGNFDANRFPADCSQISPAPRDAFEARWFLPSTFDFRRQFEDMITAWAAILALVAFVAGASFIGAEWSTGGMMNLLLWRPQRLRVLLTKLGALLTGLLGVALVTAAAWVGAFWAIASLRGTTEKTTSGVWQSFGLTGLRGLAVVLVAGAVGFALASLGRHTAMALGGALGVMVVGQFGLGIVLNMAGVTFAEAWLLPTYLLAWMQKKVVLQDWDACNATYTGECKPATMEIVWQDGGTLLAVGLALTLGAALWMMRRRDVA</sequence>
<reference evidence="3" key="1">
    <citation type="submission" date="2016-10" db="EMBL/GenBank/DDBJ databases">
        <authorList>
            <person name="Varghese N."/>
            <person name="Submissions S."/>
        </authorList>
    </citation>
    <scope>NUCLEOTIDE SEQUENCE [LARGE SCALE GENOMIC DNA]</scope>
    <source>
        <strain evidence="3">DSM 45245</strain>
    </source>
</reference>